<gene>
    <name evidence="6" type="ORF">ACFPOB_01280</name>
</gene>
<dbReference type="InterPro" id="IPR012318">
    <property type="entry name" value="HTH_CRP"/>
</dbReference>
<keyword evidence="7" id="KW-1185">Reference proteome</keyword>
<dbReference type="SUPFAM" id="SSF51206">
    <property type="entry name" value="cAMP-binding domain-like"/>
    <property type="match status" value="1"/>
</dbReference>
<evidence type="ECO:0000256" key="3">
    <source>
        <dbReference type="ARBA" id="ARBA00023163"/>
    </source>
</evidence>
<dbReference type="InterPro" id="IPR014710">
    <property type="entry name" value="RmlC-like_jellyroll"/>
</dbReference>
<evidence type="ECO:0000256" key="1">
    <source>
        <dbReference type="ARBA" id="ARBA00023015"/>
    </source>
</evidence>
<dbReference type="InterPro" id="IPR036388">
    <property type="entry name" value="WH-like_DNA-bd_sf"/>
</dbReference>
<dbReference type="InterPro" id="IPR036390">
    <property type="entry name" value="WH_DNA-bd_sf"/>
</dbReference>
<dbReference type="Pfam" id="PF13545">
    <property type="entry name" value="HTH_Crp_2"/>
    <property type="match status" value="1"/>
</dbReference>
<evidence type="ECO:0000256" key="2">
    <source>
        <dbReference type="ARBA" id="ARBA00023125"/>
    </source>
</evidence>
<evidence type="ECO:0000259" key="5">
    <source>
        <dbReference type="PROSITE" id="PS51063"/>
    </source>
</evidence>
<sequence>MVCSVCDLPRVVATRYDGFSPWFLRHASRSIYALRMHVGWVNVLGALPMSDASHRLVSILGANRFFAGFERDALEKIAAVCRQRHLAAREILFLKGDPGDGLYAIRRGLIRIGTVDDLGQQMTMNVLGGGDVFGEITLLDGQSRTADAVAMEDTDMFFLPRQDFLSLLNREPPMALQLIDLLCARLRDVIGRLEETTFLPSVIRLARRILVLAADYGTDVHASQEELASLTGVTRETVNRHLQSWKRTGIISLGRGRVLIRDIDELRRLAKVDAA</sequence>
<keyword evidence="3" id="KW-0804">Transcription</keyword>
<dbReference type="EMBL" id="JBHSLW010000004">
    <property type="protein sequence ID" value="MFC5418187.1"/>
    <property type="molecule type" value="Genomic_DNA"/>
</dbReference>
<dbReference type="InterPro" id="IPR000595">
    <property type="entry name" value="cNMP-bd_dom"/>
</dbReference>
<dbReference type="PANTHER" id="PTHR24567:SF68">
    <property type="entry name" value="DNA-BINDING TRANSCRIPTIONAL DUAL REGULATOR CRP"/>
    <property type="match status" value="1"/>
</dbReference>
<protein>
    <submittedName>
        <fullName evidence="6">Crp/Fnr family transcriptional regulator</fullName>
    </submittedName>
</protein>
<evidence type="ECO:0000313" key="7">
    <source>
        <dbReference type="Proteomes" id="UP001596053"/>
    </source>
</evidence>
<dbReference type="SMART" id="SM00100">
    <property type="entry name" value="cNMP"/>
    <property type="match status" value="1"/>
</dbReference>
<name>A0ABW0IIT6_9HYPH</name>
<feature type="domain" description="HTH crp-type" evidence="5">
    <location>
        <begin position="199"/>
        <end position="264"/>
    </location>
</feature>
<evidence type="ECO:0000313" key="6">
    <source>
        <dbReference type="EMBL" id="MFC5418187.1"/>
    </source>
</evidence>
<dbReference type="RefSeq" id="WP_377795258.1">
    <property type="nucleotide sequence ID" value="NZ_JBHSLW010000004.1"/>
</dbReference>
<feature type="domain" description="Cyclic nucleotide-binding" evidence="4">
    <location>
        <begin position="65"/>
        <end position="168"/>
    </location>
</feature>
<dbReference type="PROSITE" id="PS50042">
    <property type="entry name" value="CNMP_BINDING_3"/>
    <property type="match status" value="1"/>
</dbReference>
<dbReference type="Proteomes" id="UP001596053">
    <property type="component" value="Unassembled WGS sequence"/>
</dbReference>
<keyword evidence="2" id="KW-0238">DNA-binding</keyword>
<dbReference type="InterPro" id="IPR018490">
    <property type="entry name" value="cNMP-bd_dom_sf"/>
</dbReference>
<dbReference type="Pfam" id="PF00027">
    <property type="entry name" value="cNMP_binding"/>
    <property type="match status" value="1"/>
</dbReference>
<evidence type="ECO:0000259" key="4">
    <source>
        <dbReference type="PROSITE" id="PS50042"/>
    </source>
</evidence>
<reference evidence="7" key="1">
    <citation type="journal article" date="2019" name="Int. J. Syst. Evol. Microbiol.">
        <title>The Global Catalogue of Microorganisms (GCM) 10K type strain sequencing project: providing services to taxonomists for standard genome sequencing and annotation.</title>
        <authorList>
            <consortium name="The Broad Institute Genomics Platform"/>
            <consortium name="The Broad Institute Genome Sequencing Center for Infectious Disease"/>
            <person name="Wu L."/>
            <person name="Ma J."/>
        </authorList>
    </citation>
    <scope>NUCLEOTIDE SEQUENCE [LARGE SCALE GENOMIC DNA]</scope>
    <source>
        <strain evidence="7">NCAIM B.01391</strain>
    </source>
</reference>
<accession>A0ABW0IIT6</accession>
<keyword evidence="1" id="KW-0805">Transcription regulation</keyword>
<dbReference type="Gene3D" id="1.10.10.10">
    <property type="entry name" value="Winged helix-like DNA-binding domain superfamily/Winged helix DNA-binding domain"/>
    <property type="match status" value="1"/>
</dbReference>
<proteinExistence type="predicted"/>
<dbReference type="InterPro" id="IPR050397">
    <property type="entry name" value="Env_Response_Regulators"/>
</dbReference>
<dbReference type="SUPFAM" id="SSF46785">
    <property type="entry name" value="Winged helix' DNA-binding domain"/>
    <property type="match status" value="1"/>
</dbReference>
<organism evidence="6 7">
    <name type="scientific">Bosea eneae</name>
    <dbReference type="NCBI Taxonomy" id="151454"/>
    <lineage>
        <taxon>Bacteria</taxon>
        <taxon>Pseudomonadati</taxon>
        <taxon>Pseudomonadota</taxon>
        <taxon>Alphaproteobacteria</taxon>
        <taxon>Hyphomicrobiales</taxon>
        <taxon>Boseaceae</taxon>
        <taxon>Bosea</taxon>
    </lineage>
</organism>
<dbReference type="SMART" id="SM00419">
    <property type="entry name" value="HTH_CRP"/>
    <property type="match status" value="1"/>
</dbReference>
<dbReference type="Gene3D" id="2.60.120.10">
    <property type="entry name" value="Jelly Rolls"/>
    <property type="match status" value="1"/>
</dbReference>
<comment type="caution">
    <text evidence="6">The sequence shown here is derived from an EMBL/GenBank/DDBJ whole genome shotgun (WGS) entry which is preliminary data.</text>
</comment>
<dbReference type="CDD" id="cd00092">
    <property type="entry name" value="HTH_CRP"/>
    <property type="match status" value="1"/>
</dbReference>
<dbReference type="PROSITE" id="PS51063">
    <property type="entry name" value="HTH_CRP_2"/>
    <property type="match status" value="1"/>
</dbReference>
<dbReference type="CDD" id="cd00038">
    <property type="entry name" value="CAP_ED"/>
    <property type="match status" value="1"/>
</dbReference>
<dbReference type="PANTHER" id="PTHR24567">
    <property type="entry name" value="CRP FAMILY TRANSCRIPTIONAL REGULATORY PROTEIN"/>
    <property type="match status" value="1"/>
</dbReference>